<protein>
    <submittedName>
        <fullName evidence="2">Uncharacterized protein</fullName>
    </submittedName>
</protein>
<feature type="compositionally biased region" description="Basic and acidic residues" evidence="1">
    <location>
        <begin position="113"/>
        <end position="131"/>
    </location>
</feature>
<evidence type="ECO:0000256" key="1">
    <source>
        <dbReference type="SAM" id="MobiDB-lite"/>
    </source>
</evidence>
<accession>A0A9W8ZUI2</accession>
<feature type="compositionally biased region" description="Low complexity" evidence="1">
    <location>
        <begin position="302"/>
        <end position="319"/>
    </location>
</feature>
<feature type="region of interest" description="Disordered" evidence="1">
    <location>
        <begin position="88"/>
        <end position="333"/>
    </location>
</feature>
<gene>
    <name evidence="2" type="ORF">J3R30DRAFT_3859332</name>
</gene>
<comment type="caution">
    <text evidence="2">The sequence shown here is derived from an EMBL/GenBank/DDBJ whole genome shotgun (WGS) entry which is preliminary data.</text>
</comment>
<name>A0A9W8ZUI2_9AGAR</name>
<reference evidence="2" key="1">
    <citation type="submission" date="2022-08" db="EMBL/GenBank/DDBJ databases">
        <title>A Global Phylogenomic Analysis of the Shiitake Genus Lentinula.</title>
        <authorList>
            <consortium name="DOE Joint Genome Institute"/>
            <person name="Sierra-Patev S."/>
            <person name="Min B."/>
            <person name="Naranjo-Ortiz M."/>
            <person name="Looney B."/>
            <person name="Konkel Z."/>
            <person name="Slot J.C."/>
            <person name="Sakamoto Y."/>
            <person name="Steenwyk J.L."/>
            <person name="Rokas A."/>
            <person name="Carro J."/>
            <person name="Camarero S."/>
            <person name="Ferreira P."/>
            <person name="Molpeceres G."/>
            <person name="Ruiz-Duenas F.J."/>
            <person name="Serrano A."/>
            <person name="Henrissat B."/>
            <person name="Drula E."/>
            <person name="Hughes K.W."/>
            <person name="Mata J.L."/>
            <person name="Ishikawa N.K."/>
            <person name="Vargas-Isla R."/>
            <person name="Ushijima S."/>
            <person name="Smith C.A."/>
            <person name="Ahrendt S."/>
            <person name="Andreopoulos W."/>
            <person name="He G."/>
            <person name="Labutti K."/>
            <person name="Lipzen A."/>
            <person name="Ng V."/>
            <person name="Riley R."/>
            <person name="Sandor L."/>
            <person name="Barry K."/>
            <person name="Martinez A.T."/>
            <person name="Xiao Y."/>
            <person name="Gibbons J.G."/>
            <person name="Terashima K."/>
            <person name="Grigoriev I.V."/>
            <person name="Hibbett D.S."/>
        </authorList>
    </citation>
    <scope>NUCLEOTIDE SEQUENCE</scope>
    <source>
        <strain evidence="2">JLM2183</strain>
    </source>
</reference>
<evidence type="ECO:0000313" key="2">
    <source>
        <dbReference type="EMBL" id="KAJ4466517.1"/>
    </source>
</evidence>
<feature type="compositionally biased region" description="Polar residues" evidence="1">
    <location>
        <begin position="707"/>
        <end position="724"/>
    </location>
</feature>
<proteinExistence type="predicted"/>
<keyword evidence="3" id="KW-1185">Reference proteome</keyword>
<dbReference type="EMBL" id="JAOTPV010000054">
    <property type="protein sequence ID" value="KAJ4466517.1"/>
    <property type="molecule type" value="Genomic_DNA"/>
</dbReference>
<feature type="region of interest" description="Disordered" evidence="1">
    <location>
        <begin position="707"/>
        <end position="727"/>
    </location>
</feature>
<evidence type="ECO:0000313" key="3">
    <source>
        <dbReference type="Proteomes" id="UP001150266"/>
    </source>
</evidence>
<dbReference type="AlphaFoldDB" id="A0A9W8ZUI2"/>
<dbReference type="OrthoDB" id="2537141at2759"/>
<feature type="compositionally biased region" description="Low complexity" evidence="1">
    <location>
        <begin position="392"/>
        <end position="407"/>
    </location>
</feature>
<feature type="region of interest" description="Disordered" evidence="1">
    <location>
        <begin position="390"/>
        <end position="461"/>
    </location>
</feature>
<dbReference type="Proteomes" id="UP001150266">
    <property type="component" value="Unassembled WGS sequence"/>
</dbReference>
<organism evidence="2 3">
    <name type="scientific">Lentinula aciculospora</name>
    <dbReference type="NCBI Taxonomy" id="153920"/>
    <lineage>
        <taxon>Eukaryota</taxon>
        <taxon>Fungi</taxon>
        <taxon>Dikarya</taxon>
        <taxon>Basidiomycota</taxon>
        <taxon>Agaricomycotina</taxon>
        <taxon>Agaricomycetes</taxon>
        <taxon>Agaricomycetidae</taxon>
        <taxon>Agaricales</taxon>
        <taxon>Marasmiineae</taxon>
        <taxon>Omphalotaceae</taxon>
        <taxon>Lentinula</taxon>
    </lineage>
</organism>
<feature type="compositionally biased region" description="Acidic residues" evidence="1">
    <location>
        <begin position="275"/>
        <end position="286"/>
    </location>
</feature>
<sequence length="744" mass="82495">MPATVDSTAKANFTCKLESIQKLDKNQFISSFIDTQSLHATYYAEEGRTLWNDLDDSLNPNPTNPPQFKELTVSGFSTPVLIPRNPKASITKDLNLPNPNPNTKSPLKKAKSKEKSSSRAKSDSRSRDHLKNVSLTKKRTEKPDDDETAARLAERRDRKRAKREIVRPIANDNADCKDDSKQTGAAREKKGKQKKASSQNAPGLALMHGFTATNVGKKRLTVPPPTLGVFKKGKASTRTQVSKKPAKAMKPPAFLESIFLKGTSRHPKLIANEPPSDDSSSEEEESTSTNLLQKKTQKVRNSSIKARSRSSTTSSASSSNHDGTQSPIVRAESEVWDIEREGFNLSSIISKTSPERNQSVILNTRSLPWGSKAETMEVNRKMEALAPEQDIASQLSSSLAPSQSASQHGLTGGPTNRIPLLASKYFMPQQSHPFPNASPRDTKPPLSSPPRTPPLQEEAKPPVFTCENVDSEYFLDLPVAPNVHPNTSFHLPHQADGDIYHPYMAPSITGASPWDSFGSSDLVHFSDIDIIQLPSPDIYSHNPASSISYPYDFYIPPRVDAPPLQNDSGDADGVDSMFLFDRDGRGSMDWTPQQMLCDGYDDEEYLQFYDSSEYFTPQSQQPDAQHEDTTDQNDWEYEEDFCSVQDNEYNPLFGMDVEEGDILRCPSGEWIEPHGGDGTTSEINGDGSVIEEMPRFLQGRELLMGLSSSSSRQEALTQNRSGYVSTAEADVARKLKDHWRPQRL</sequence>